<evidence type="ECO:0000256" key="1">
    <source>
        <dbReference type="ARBA" id="ARBA00004613"/>
    </source>
</evidence>
<accession>A0ABQ1X6N3</accession>
<comment type="caution">
    <text evidence="6">The sequence shown here is derived from an EMBL/GenBank/DDBJ whole genome shotgun (WGS) entry which is preliminary data.</text>
</comment>
<evidence type="ECO:0000259" key="4">
    <source>
        <dbReference type="Pfam" id="PF12255"/>
    </source>
</evidence>
<dbReference type="InterPro" id="IPR022045">
    <property type="entry name" value="TcdB_toxin_mid/N"/>
</dbReference>
<proteinExistence type="predicted"/>
<dbReference type="Gene3D" id="2.180.10.10">
    <property type="entry name" value="RHS repeat-associated core"/>
    <property type="match status" value="2"/>
</dbReference>
<evidence type="ECO:0000313" key="6">
    <source>
        <dbReference type="EMBL" id="GGG60520.1"/>
    </source>
</evidence>
<feature type="domain" description="Insecticide toxin TcdB middle/N-terminal" evidence="5">
    <location>
        <begin position="621"/>
        <end position="765"/>
    </location>
</feature>
<dbReference type="InterPro" id="IPR022385">
    <property type="entry name" value="Rhs_assc_core"/>
</dbReference>
<dbReference type="SUPFAM" id="SSF69318">
    <property type="entry name" value="Integrin alpha N-terminal domain"/>
    <property type="match status" value="1"/>
</dbReference>
<keyword evidence="2" id="KW-0964">Secreted</keyword>
<sequence>MISLPKGGGAMGGMGEKFSPDLFTGTGNFSVPIASPPGRNGFQPELTLGYSTGNGNSAFGLGWNLGVPGVMRKTSKGIPRYDDDQDVFILSGAEDLVPIRRENLLGGADGTTLLGTVAQYRPRTEGLFARIEHYRYHDNGPNYWQVRSKDGLISYYGEPDMPVTASANAAILADPENPTHVFAWHLTRTVDPFGNEIRYGYRRDQAQEGPHHYEQTYLTSLRYADYGPADAKRYLVSVELNYGPRPDPFSTYDAGFEQRLTLRCTSICTYTHPEDADLPAGYHPVATGNRVLVKTYSFAYLDELAPVEQQPLNGVSLLRQVQVTGHRETESSPETEHMPPLEFGYSNFQPTGQNFFPVGGELPATSLASPDLELIDLFGHGLPDLVQLNGVARYWRNLGNGVFDQPRTMRTAPAGLQLADPEVQFMDANGDGRADLLVNRVGLAGYFPLRFNGQWDEQSFRRYQQAPSFSFTDPEVKLLDLDGDGITDVLRNGSRLEYFYHDAEKGFVNNQQVNKQQLDSFPNVSFQDPRVRLGRLTAGLQAVALIHGGRVEYWPNLGRGRWGQRIVMHNSPRLPLNYNPARLLLGDVDGDGLDDLIYVDDNRVTLWINRSGNAWSDPIHISGTPSMTDADAVRVTDLLGTGVAGLLWTRDAQAVGRKQQYLFLDLTGRVKPYVLNQMDNNMGALTRVQYTASTKFYQEDQKRPATRWRTPLPFPVQVVHRVEVLDRISGGKMTTEYSYHHGYWDGGEREFRGFGRVDQRDTETFERYHTPGLHADAELPIVHLTGDWEELDFDGRDFQLDESLIPPRALDQGAHTPVAPEHFAPPLETRSWFHLGPVGDEYGDWQELDLSHEYWAGDQPLLERPAAMREMLRTLPRRHRRDAYRALRGAVLRTELYAHDGTSRQHRPYTVTESLSGVAHVVPRQLDADTFGTWLSFDGQLPPVGQLVAPLSDKLIFFAHGLSQRTTQWERGEDPMTQLSFSADYDTYGQARQQVSLAMPRGWQREATAAGALVTHSLTDYVGYDDDPASSRYGHNRYDAPTQYMTDRVARARSFEIDATTTPLRAFELAAAVLMGQVTGTIIGQSLQYYDGPAFQGLPYNELGAYGAPTRSEVLLLTDELVEQAYGGTPLLLQPAPLAWTDEYPEAFRTAYAEAYPQGRAGYRYFDAAPHTPGYYAVGGRQQYDFQAPDMAQPRGLVRASMDALGDATAPTPSRVSHVEYDAYDLLPVRTTDALGHTTTAQYDYRVLQADLVMDPNQNRTAFNFTPLGLLHETGLLGKENAGEGDIISETPLRFKPSTFLEYNFNAYYQDKQPAWVRTTQCEEHYTVNSAADTLVKTEYSDGFGRLLQTRTQAEDVLFGDETFGDSGLPADSSVRNQPAVGRRRADTDPLNVVVSGWQVYDNKGRVVEKYEPFFAQDFLYEPVTEAQKGQRVRMFYDPRGQVVRTIHPDGTEQRVLYGYPGGEFEPELDKLSDFLPSPWETYSYDANDLAPLTHPGQDRADASHVFTPQSAELDPLGRTVRTVDRLHPTDAAQHVVMRYGYDIRGNRVQVTDALGRVSFRHVYDLKLKAGEGDSGANVLWTAHLDGGVHKACFDVVGQPLCGQDAKGAFTLHTYDLLGRPINVWARDNQAETVTRRQHLRYGTGAALNTVGKPVEHYDEAGRLRLLAYDFKGNLLEKERQVLSDAVLLQAWADAAHAGWQTLPTGSPIDWTALDETRLEARVYPTSTRYDGLNRPVQLTLPHEATGSRPVLTSAYNRAGAMEQVALDGELIVRQVAYNARGQRLLLARGNGIMTRYSYDPMSFRLLCLRSEGFTETQLGTFTPRPGTVRQDTAYLYDLAGNITVMHERAPHSGVGGIEELERLFQYDALYRLLAATGRENQPIAATPWHDETRSYGAQSTTAYTQRYQYDLLGNIQQLRHTSSNSSNSFTRQFTYAAADNYLRQMQVGLATLAYQYDAVGNVVQENNTRHFQWDAANQLRAFATWSGAGSKPTLLAQYVYAGGQRVKKLTQTGTTTWQVTVYADGLDHRYEVSGGTIVEQTQLQVLDGQSRLYQRRTGASLGDERPAGLYGLDDHLGSTAVQLATNGNLVSREEYYPFGETSFGGHERQRYRFCGKERDQENGLYYYGMRYYAACLCRFVSVDPLAEKYDFLTSYQYASNRPISFIDLDGAEATAPPPSLVNTRRLAEQAANAAAANGGSQATRAQIGVVTGPGYAYDSYGNKTPAPSYYIYRYPINILAPKASREQYETAPILYQTGNAPGIRPYEQYATEYAKRKAAADSPFKTAFTTSAASASSFLEKHNDPSKEIRIALGVTEQLKYFSEKVQAIPYTAGWSNTSDPWEVIQSNIIALGMQPNVTFHFNLSLPGGGRIDDPRSLQASNKITVKEFLLVSSLFPNKTTFWIRSGSIYKPTQPKPSKAK</sequence>
<dbReference type="InterPro" id="IPR050708">
    <property type="entry name" value="T6SS_VgrG/RHS"/>
</dbReference>
<dbReference type="PANTHER" id="PTHR32305:SF15">
    <property type="entry name" value="PROTEIN RHSA-RELATED"/>
    <property type="match status" value="1"/>
</dbReference>
<dbReference type="Pfam" id="PF03534">
    <property type="entry name" value="SpvB"/>
    <property type="match status" value="1"/>
</dbReference>
<dbReference type="Proteomes" id="UP000601361">
    <property type="component" value="Unassembled WGS sequence"/>
</dbReference>
<keyword evidence="7" id="KW-1185">Reference proteome</keyword>
<dbReference type="InterPro" id="IPR003284">
    <property type="entry name" value="Sal_SpvB"/>
</dbReference>
<organism evidence="6 7">
    <name type="scientific">Hymenobacter glacieicola</name>
    <dbReference type="NCBI Taxonomy" id="1562124"/>
    <lineage>
        <taxon>Bacteria</taxon>
        <taxon>Pseudomonadati</taxon>
        <taxon>Bacteroidota</taxon>
        <taxon>Cytophagia</taxon>
        <taxon>Cytophagales</taxon>
        <taxon>Hymenobacteraceae</taxon>
        <taxon>Hymenobacter</taxon>
    </lineage>
</organism>
<reference evidence="7" key="1">
    <citation type="journal article" date="2019" name="Int. J. Syst. Evol. Microbiol.">
        <title>The Global Catalogue of Microorganisms (GCM) 10K type strain sequencing project: providing services to taxonomists for standard genome sequencing and annotation.</title>
        <authorList>
            <consortium name="The Broad Institute Genomics Platform"/>
            <consortium name="The Broad Institute Genome Sequencing Center for Infectious Disease"/>
            <person name="Wu L."/>
            <person name="Ma J."/>
        </authorList>
    </citation>
    <scope>NUCLEOTIDE SEQUENCE [LARGE SCALE GENOMIC DNA]</scope>
    <source>
        <strain evidence="7">CGMCC 1.12990</strain>
    </source>
</reference>
<evidence type="ECO:0000259" key="5">
    <source>
        <dbReference type="Pfam" id="PF12256"/>
    </source>
</evidence>
<dbReference type="Pfam" id="PF12256">
    <property type="entry name" value="TcdB_toxin_midN"/>
    <property type="match status" value="1"/>
</dbReference>
<name>A0ABQ1X6N3_9BACT</name>
<protein>
    <recommendedName>
        <fullName evidence="8">Insecticide toxin TcdB middle/N-terminal domain-containing protein</fullName>
    </recommendedName>
</protein>
<dbReference type="InterPro" id="IPR022044">
    <property type="entry name" value="TcdB_toxin_mid/C"/>
</dbReference>
<gene>
    <name evidence="6" type="ORF">GCM10011378_40680</name>
</gene>
<evidence type="ECO:0000256" key="3">
    <source>
        <dbReference type="ARBA" id="ARBA00023026"/>
    </source>
</evidence>
<dbReference type="PANTHER" id="PTHR32305">
    <property type="match status" value="1"/>
</dbReference>
<dbReference type="EMBL" id="BMGS01000015">
    <property type="protein sequence ID" value="GGG60520.1"/>
    <property type="molecule type" value="Genomic_DNA"/>
</dbReference>
<dbReference type="RefSeq" id="WP_188559696.1">
    <property type="nucleotide sequence ID" value="NZ_BMGS01000015.1"/>
</dbReference>
<evidence type="ECO:0000313" key="7">
    <source>
        <dbReference type="Proteomes" id="UP000601361"/>
    </source>
</evidence>
<dbReference type="NCBIfam" id="TIGR03696">
    <property type="entry name" value="Rhs_assc_core"/>
    <property type="match status" value="1"/>
</dbReference>
<evidence type="ECO:0000256" key="2">
    <source>
        <dbReference type="ARBA" id="ARBA00022525"/>
    </source>
</evidence>
<keyword evidence="3" id="KW-0843">Virulence</keyword>
<comment type="subcellular location">
    <subcellularLocation>
        <location evidence="1">Secreted</location>
    </subcellularLocation>
</comment>
<dbReference type="Pfam" id="PF12255">
    <property type="entry name" value="TcdB_toxin_midC"/>
    <property type="match status" value="1"/>
</dbReference>
<evidence type="ECO:0008006" key="8">
    <source>
        <dbReference type="Google" id="ProtNLM"/>
    </source>
</evidence>
<dbReference type="InterPro" id="IPR028994">
    <property type="entry name" value="Integrin_alpha_N"/>
</dbReference>
<feature type="domain" description="Insecticide toxin TcdB middle/C-terminal" evidence="4">
    <location>
        <begin position="883"/>
        <end position="918"/>
    </location>
</feature>